<dbReference type="AlphaFoldDB" id="A0AB34JUK3"/>
<feature type="domain" description="SAM" evidence="9">
    <location>
        <begin position="138"/>
        <end position="195"/>
    </location>
</feature>
<dbReference type="Proteomes" id="UP001515480">
    <property type="component" value="Unassembled WGS sequence"/>
</dbReference>
<name>A0AB34JUK3_PRYPA</name>
<protein>
    <recommendedName>
        <fullName evidence="9">SAM domain-containing protein</fullName>
    </recommendedName>
</protein>
<reference evidence="10 11" key="1">
    <citation type="journal article" date="2024" name="Science">
        <title>Giant polyketide synthase enzymes in the biosynthesis of giant marine polyether toxins.</title>
        <authorList>
            <person name="Fallon T.R."/>
            <person name="Shende V.V."/>
            <person name="Wierzbicki I.H."/>
            <person name="Pendleton A.L."/>
            <person name="Watervoot N.F."/>
            <person name="Auber R.P."/>
            <person name="Gonzalez D.J."/>
            <person name="Wisecaver J.H."/>
            <person name="Moore B.S."/>
        </authorList>
    </citation>
    <scope>NUCLEOTIDE SEQUENCE [LARGE SCALE GENOMIC DNA]</scope>
    <source>
        <strain evidence="10 11">12B1</strain>
    </source>
</reference>
<keyword evidence="6" id="KW-0906">Nuclear pore complex</keyword>
<feature type="region of interest" description="Disordered" evidence="8">
    <location>
        <begin position="415"/>
        <end position="442"/>
    </location>
</feature>
<dbReference type="EMBL" id="JBGBPQ010000005">
    <property type="protein sequence ID" value="KAL1524356.1"/>
    <property type="molecule type" value="Genomic_DNA"/>
</dbReference>
<evidence type="ECO:0000256" key="5">
    <source>
        <dbReference type="ARBA" id="ARBA00023010"/>
    </source>
</evidence>
<keyword evidence="11" id="KW-1185">Reference proteome</keyword>
<dbReference type="GO" id="GO:0000056">
    <property type="term" value="P:ribosomal small subunit export from nucleus"/>
    <property type="evidence" value="ECO:0007669"/>
    <property type="project" value="InterPro"/>
</dbReference>
<feature type="compositionally biased region" description="Polar residues" evidence="8">
    <location>
        <begin position="251"/>
        <end position="260"/>
    </location>
</feature>
<dbReference type="SUPFAM" id="SSF47769">
    <property type="entry name" value="SAM/Pointed domain"/>
    <property type="match status" value="1"/>
</dbReference>
<feature type="compositionally biased region" description="Basic and acidic residues" evidence="8">
    <location>
        <begin position="416"/>
        <end position="427"/>
    </location>
</feature>
<evidence type="ECO:0000256" key="4">
    <source>
        <dbReference type="ARBA" id="ARBA00022927"/>
    </source>
</evidence>
<dbReference type="Pfam" id="PF00536">
    <property type="entry name" value="SAM_1"/>
    <property type="match status" value="1"/>
</dbReference>
<evidence type="ECO:0000313" key="11">
    <source>
        <dbReference type="Proteomes" id="UP001515480"/>
    </source>
</evidence>
<evidence type="ECO:0000256" key="2">
    <source>
        <dbReference type="ARBA" id="ARBA00022448"/>
    </source>
</evidence>
<evidence type="ECO:0000256" key="1">
    <source>
        <dbReference type="ARBA" id="ARBA00004567"/>
    </source>
</evidence>
<evidence type="ECO:0000256" key="7">
    <source>
        <dbReference type="ARBA" id="ARBA00023242"/>
    </source>
</evidence>
<keyword evidence="7" id="KW-0539">Nucleus</keyword>
<dbReference type="GO" id="GO:0005643">
    <property type="term" value="C:nuclear pore"/>
    <property type="evidence" value="ECO:0007669"/>
    <property type="project" value="UniProtKB-SubCell"/>
</dbReference>
<dbReference type="GO" id="GO:0017056">
    <property type="term" value="F:structural constituent of nuclear pore"/>
    <property type="evidence" value="ECO:0007669"/>
    <property type="project" value="InterPro"/>
</dbReference>
<proteinExistence type="predicted"/>
<dbReference type="InterPro" id="IPR037700">
    <property type="entry name" value="NUP88/NUP82"/>
</dbReference>
<dbReference type="GO" id="GO:0006606">
    <property type="term" value="P:protein import into nucleus"/>
    <property type="evidence" value="ECO:0007669"/>
    <property type="project" value="TreeGrafter"/>
</dbReference>
<dbReference type="InterPro" id="IPR001660">
    <property type="entry name" value="SAM"/>
</dbReference>
<dbReference type="Gene3D" id="1.10.150.50">
    <property type="entry name" value="Transcription Factor, Ets-1"/>
    <property type="match status" value="1"/>
</dbReference>
<dbReference type="InterPro" id="IPR013761">
    <property type="entry name" value="SAM/pointed_sf"/>
</dbReference>
<dbReference type="GO" id="GO:0006406">
    <property type="term" value="P:mRNA export from nucleus"/>
    <property type="evidence" value="ECO:0007669"/>
    <property type="project" value="TreeGrafter"/>
</dbReference>
<dbReference type="PANTHER" id="PTHR13257:SF0">
    <property type="entry name" value="NUCLEAR PORE COMPLEX PROTEIN NUP88"/>
    <property type="match status" value="1"/>
</dbReference>
<keyword evidence="2" id="KW-0813">Transport</keyword>
<dbReference type="CDD" id="cd09487">
    <property type="entry name" value="SAM_superfamily"/>
    <property type="match status" value="1"/>
</dbReference>
<accession>A0AB34JUK3</accession>
<keyword evidence="5" id="KW-0811">Translocation</keyword>
<keyword evidence="3" id="KW-0509">mRNA transport</keyword>
<comment type="caution">
    <text evidence="10">The sequence shown here is derived from an EMBL/GenBank/DDBJ whole genome shotgun (WGS) entry which is preliminary data.</text>
</comment>
<sequence>MDVGVLEEENAFPSGGRRRAVLDAHPTTCEIIVFGVDCTLRIFNPKTSGPLCEVQRLSPSILPHDFLENTPCFWHQSAEAQAQLVLLALGDQHLEVPYEVVETRLNGGSSLLALVGTHRVSVVVLPPVSGCQADLDATVNEVSELLEQLGLEAYTEKFREAGYDNVLQLYQLSASEREQLRRDVNLKPGHAHALAMHLDGRLPAMQQKKSLSAQVPGKPCWALPVQLRPVPLSSAASSSETAGDVRGGIGLSNNSPSSAAFSKLHRRDVSQISARLDREGVQVPVIQAEWHPLSDSHLAVLLSDGSFHLYNILVDTTTPELTLTVPAGSKQTPTRREGVGAAQQSAAASSFTFGCPSQRGWASLAVHFVRPAGCLFVACPVLPRSARARRHLALQKDTLLSPSTSAEARRWVQQQCEDKLPPRETHGRPVRSKGLQGPPAPLVQGPFTVRDAAGEPVRVDAEAQALTVCALPLSGCAMLAVGWSDHALRFVLVASEPQPTWTDTEARTDPELLELSEARLLAAGHPSDAEGPSPRGAEQMLWMRITLDAIRPSRLFVHGSSGDIFLVHAPWVAEWADYLQPAPDPLAKPVTPPAAPPRSFDALQLLPRPGMPLADGDFEDEAMRDQYGLGSKWRRAAGVVGVASVYDPCLGEALFVMRNNGRCSRLQLENLPRKLVSAEGKAASTAVPQPKDEVLLAYEQQLKVLTHHRKRKEGKVKDRDDAEWKQLMAQVGASSPADRLSSSERALEFLAGHDSPLRTAMLVAAETKQRIARLEREAAEQPAVERKCLEEAKALDASLHALHHKALFSAALQRNLELRSQALRRVLQCPGMWPAGELSAKEREHHQQLTGLRDQFWELKRNVECLSRRVVASECTGAEEAVAQPTSTRWNEPFTIAKEFVDDIASTEEREELTQELARQTSVVRQLVASLTDTLTKGDSIAAALEDLPY</sequence>
<evidence type="ECO:0000259" key="9">
    <source>
        <dbReference type="Pfam" id="PF00536"/>
    </source>
</evidence>
<dbReference type="GO" id="GO:0000055">
    <property type="term" value="P:ribosomal large subunit export from nucleus"/>
    <property type="evidence" value="ECO:0007669"/>
    <property type="project" value="InterPro"/>
</dbReference>
<gene>
    <name evidence="10" type="ORF">AB1Y20_019253</name>
</gene>
<comment type="subcellular location">
    <subcellularLocation>
        <location evidence="1">Nucleus</location>
        <location evidence="1">Nuclear pore complex</location>
    </subcellularLocation>
</comment>
<feature type="region of interest" description="Disordered" evidence="8">
    <location>
        <begin position="235"/>
        <end position="262"/>
    </location>
</feature>
<evidence type="ECO:0000256" key="3">
    <source>
        <dbReference type="ARBA" id="ARBA00022816"/>
    </source>
</evidence>
<organism evidence="10 11">
    <name type="scientific">Prymnesium parvum</name>
    <name type="common">Toxic golden alga</name>
    <dbReference type="NCBI Taxonomy" id="97485"/>
    <lineage>
        <taxon>Eukaryota</taxon>
        <taxon>Haptista</taxon>
        <taxon>Haptophyta</taxon>
        <taxon>Prymnesiophyceae</taxon>
        <taxon>Prymnesiales</taxon>
        <taxon>Prymnesiaceae</taxon>
        <taxon>Prymnesium</taxon>
    </lineage>
</organism>
<evidence type="ECO:0000256" key="8">
    <source>
        <dbReference type="SAM" id="MobiDB-lite"/>
    </source>
</evidence>
<evidence type="ECO:0000256" key="6">
    <source>
        <dbReference type="ARBA" id="ARBA00023132"/>
    </source>
</evidence>
<evidence type="ECO:0000313" key="10">
    <source>
        <dbReference type="EMBL" id="KAL1524356.1"/>
    </source>
</evidence>
<dbReference type="PANTHER" id="PTHR13257">
    <property type="entry name" value="NUCLEOPORIN NUP84-RELATED"/>
    <property type="match status" value="1"/>
</dbReference>
<keyword evidence="4" id="KW-0653">Protein transport</keyword>